<reference evidence="4 5" key="1">
    <citation type="journal article" date="2012" name="Genet. Mol. Biol.">
        <title>Analysis of 16S rRNA and mxaF genes revealing insights into Methylobacterium niche-specific plant association.</title>
        <authorList>
            <person name="Dourado M.N."/>
            <person name="Andreote F.D."/>
            <person name="Dini-Andreote F."/>
            <person name="Conti R."/>
            <person name="Araujo J.M."/>
            <person name="Araujo W.L."/>
        </authorList>
    </citation>
    <scope>NUCLEOTIDE SEQUENCE [LARGE SCALE GENOMIC DNA]</scope>
    <source>
        <strain evidence="4 5">SR1.6/6</strain>
    </source>
</reference>
<reference evidence="4 5" key="2">
    <citation type="journal article" date="2013" name="Genome Announc.">
        <title>Draft Genome Sequence of Methylobacterium mesophilicum Strain SR1.6/6, Isolated from Citrus sinensis.</title>
        <authorList>
            <person name="Marinho Almeida D."/>
            <person name="Dini-Andreote F."/>
            <person name="Camargo Neves A.A."/>
            <person name="Juca Ramos R.T."/>
            <person name="Andreote F.D."/>
            <person name="Carneiro A.R."/>
            <person name="Oliveira de Souza Lima A."/>
            <person name="Caracciolo Gomes de Sa P.H."/>
            <person name="Ribeiro Barbosa M.S."/>
            <person name="Araujo W.L."/>
            <person name="Silva A."/>
        </authorList>
    </citation>
    <scope>NUCLEOTIDE SEQUENCE [LARGE SCALE GENOMIC DNA]</scope>
    <source>
        <strain evidence="4 5">SR1.6/6</strain>
    </source>
</reference>
<dbReference type="EMBL" id="CP043538">
    <property type="protein sequence ID" value="QGY02497.1"/>
    <property type="molecule type" value="Genomic_DNA"/>
</dbReference>
<dbReference type="Gene3D" id="3.30.429.10">
    <property type="entry name" value="Macrophage Migration Inhibitory Factor"/>
    <property type="match status" value="2"/>
</dbReference>
<evidence type="ECO:0000256" key="1">
    <source>
        <dbReference type="ARBA" id="ARBA00006723"/>
    </source>
</evidence>
<dbReference type="OrthoDB" id="9803586at2"/>
<dbReference type="AlphaFoldDB" id="A0A6B9FJE6"/>
<dbReference type="PANTHER" id="PTHR35530">
    <property type="entry name" value="TAUTOMERASE-RELATED"/>
    <property type="match status" value="1"/>
</dbReference>
<dbReference type="RefSeq" id="WP_010682965.1">
    <property type="nucleotide sequence ID" value="NZ_CP043538.1"/>
</dbReference>
<keyword evidence="2" id="KW-0413">Isomerase</keyword>
<dbReference type="Proteomes" id="UP000012488">
    <property type="component" value="Chromosome"/>
</dbReference>
<comment type="similarity">
    <text evidence="1">Belongs to the 4-oxalocrotonate tautomerase family.</text>
</comment>
<dbReference type="KEGG" id="mmes:MMSR116_11900"/>
<evidence type="ECO:0000259" key="3">
    <source>
        <dbReference type="Pfam" id="PF01361"/>
    </source>
</evidence>
<protein>
    <submittedName>
        <fullName evidence="4">4-oxalocrotonate tautomerase</fullName>
    </submittedName>
</protein>
<gene>
    <name evidence="4" type="ORF">MMSR116_11900</name>
</gene>
<proteinExistence type="inferred from homology"/>
<dbReference type="SUPFAM" id="SSF55331">
    <property type="entry name" value="Tautomerase/MIF"/>
    <property type="match status" value="1"/>
</dbReference>
<dbReference type="GO" id="GO:0016853">
    <property type="term" value="F:isomerase activity"/>
    <property type="evidence" value="ECO:0007669"/>
    <property type="project" value="UniProtKB-KW"/>
</dbReference>
<dbReference type="PANTHER" id="PTHR35530:SF1">
    <property type="entry name" value="2-HYDROXYMUCONATE TAUTOMERASE"/>
    <property type="match status" value="1"/>
</dbReference>
<evidence type="ECO:0000256" key="2">
    <source>
        <dbReference type="ARBA" id="ARBA00023235"/>
    </source>
</evidence>
<evidence type="ECO:0000313" key="4">
    <source>
        <dbReference type="EMBL" id="QGY02497.1"/>
    </source>
</evidence>
<accession>A0A6B9FJE6</accession>
<dbReference type="InterPro" id="IPR004370">
    <property type="entry name" value="4-OT-like_dom"/>
</dbReference>
<evidence type="ECO:0000313" key="5">
    <source>
        <dbReference type="Proteomes" id="UP000012488"/>
    </source>
</evidence>
<dbReference type="Pfam" id="PF01361">
    <property type="entry name" value="Tautomerase"/>
    <property type="match status" value="1"/>
</dbReference>
<feature type="domain" description="4-oxalocrotonate tautomerase-like" evidence="3">
    <location>
        <begin position="72"/>
        <end position="119"/>
    </location>
</feature>
<sequence>MPFINVKVAGRTLAKSQVERLQAGITSQMSLILHKVGPLVGVLVEAVPLAGWSVGGHPVACAAQVDAIISAETNTAEEKARFIAETNQLLKDVLGTALAEVSYVVIHEVPKDSWGYDGRTQADRAQRRPSTAS</sequence>
<organism evidence="4 5">
    <name type="scientific">Methylobacterium mesophilicum SR1.6/6</name>
    <dbReference type="NCBI Taxonomy" id="908290"/>
    <lineage>
        <taxon>Bacteria</taxon>
        <taxon>Pseudomonadati</taxon>
        <taxon>Pseudomonadota</taxon>
        <taxon>Alphaproteobacteria</taxon>
        <taxon>Hyphomicrobiales</taxon>
        <taxon>Methylobacteriaceae</taxon>
        <taxon>Methylobacterium</taxon>
    </lineage>
</organism>
<name>A0A6B9FJE6_9HYPH</name>
<dbReference type="InterPro" id="IPR014347">
    <property type="entry name" value="Tautomerase/MIF_sf"/>
</dbReference>